<dbReference type="AlphaFoldDB" id="K9WRY4"/>
<accession>K9WRY4</accession>
<keyword evidence="3" id="KW-1185">Reference proteome</keyword>
<evidence type="ECO:0000313" key="2">
    <source>
        <dbReference type="EMBL" id="AFZ22541.1"/>
    </source>
</evidence>
<gene>
    <name evidence="2" type="ORF">Cylst_0164</name>
</gene>
<feature type="region of interest" description="Disordered" evidence="1">
    <location>
        <begin position="1"/>
        <end position="26"/>
    </location>
</feature>
<dbReference type="HOGENOM" id="CLU_2507134_0_0_3"/>
<feature type="compositionally biased region" description="Polar residues" evidence="1">
    <location>
        <begin position="8"/>
        <end position="24"/>
    </location>
</feature>
<proteinExistence type="predicted"/>
<sequence>MLQDNQDRQTAISTSKHQSESSPNEVIELSLEDLLQITGGRRGGCGGRGCGGRGCGGRGCGGRGCGGRGCGGRGCGGRGCGGRRH</sequence>
<name>K9WRY4_9NOST</name>
<protein>
    <submittedName>
        <fullName evidence="2">Uncharacterized protein</fullName>
    </submittedName>
</protein>
<evidence type="ECO:0000313" key="3">
    <source>
        <dbReference type="Proteomes" id="UP000010475"/>
    </source>
</evidence>
<evidence type="ECO:0000256" key="1">
    <source>
        <dbReference type="SAM" id="MobiDB-lite"/>
    </source>
</evidence>
<dbReference type="EMBL" id="CP003642">
    <property type="protein sequence ID" value="AFZ22541.1"/>
    <property type="molecule type" value="Genomic_DNA"/>
</dbReference>
<dbReference type="KEGG" id="csg:Cylst_0164"/>
<dbReference type="Proteomes" id="UP000010475">
    <property type="component" value="Chromosome"/>
</dbReference>
<reference evidence="2 3" key="1">
    <citation type="submission" date="2012-06" db="EMBL/GenBank/DDBJ databases">
        <title>Finished chromosome of genome of Cylindrospermum stagnale PCC 7417.</title>
        <authorList>
            <consortium name="US DOE Joint Genome Institute"/>
            <person name="Gugger M."/>
            <person name="Coursin T."/>
            <person name="Rippka R."/>
            <person name="Tandeau De Marsac N."/>
            <person name="Huntemann M."/>
            <person name="Wei C.-L."/>
            <person name="Han J."/>
            <person name="Detter J.C."/>
            <person name="Han C."/>
            <person name="Tapia R."/>
            <person name="Chen A."/>
            <person name="Kyrpides N."/>
            <person name="Mavromatis K."/>
            <person name="Markowitz V."/>
            <person name="Szeto E."/>
            <person name="Ivanova N."/>
            <person name="Pagani I."/>
            <person name="Pati A."/>
            <person name="Goodwin L."/>
            <person name="Nordberg H.P."/>
            <person name="Cantor M.N."/>
            <person name="Hua S.X."/>
            <person name="Woyke T."/>
            <person name="Kerfeld C.A."/>
        </authorList>
    </citation>
    <scope>NUCLEOTIDE SEQUENCE [LARGE SCALE GENOMIC DNA]</scope>
    <source>
        <strain evidence="2 3">PCC 7417</strain>
    </source>
</reference>
<organism evidence="2 3">
    <name type="scientific">Cylindrospermum stagnale PCC 7417</name>
    <dbReference type="NCBI Taxonomy" id="56107"/>
    <lineage>
        <taxon>Bacteria</taxon>
        <taxon>Bacillati</taxon>
        <taxon>Cyanobacteriota</taxon>
        <taxon>Cyanophyceae</taxon>
        <taxon>Nostocales</taxon>
        <taxon>Nostocaceae</taxon>
        <taxon>Cylindrospermum</taxon>
    </lineage>
</organism>